<dbReference type="InterPro" id="IPR029063">
    <property type="entry name" value="SAM-dependent_MTases_sf"/>
</dbReference>
<dbReference type="SUPFAM" id="SSF53335">
    <property type="entry name" value="S-adenosyl-L-methionine-dependent methyltransferases"/>
    <property type="match status" value="1"/>
</dbReference>
<proteinExistence type="predicted"/>
<dbReference type="InterPro" id="IPR013216">
    <property type="entry name" value="Methyltransf_11"/>
</dbReference>
<gene>
    <name evidence="2" type="ORF">SAMN04489812_3509</name>
</gene>
<evidence type="ECO:0000313" key="2">
    <source>
        <dbReference type="EMBL" id="SDS92594.1"/>
    </source>
</evidence>
<accession>A0A1H1W6C8</accession>
<dbReference type="PANTHER" id="PTHR43861:SF1">
    <property type="entry name" value="TRANS-ACONITATE 2-METHYLTRANSFERASE"/>
    <property type="match status" value="1"/>
</dbReference>
<dbReference type="RefSeq" id="WP_091526790.1">
    <property type="nucleotide sequence ID" value="NZ_LT629772.1"/>
</dbReference>
<dbReference type="EMBL" id="LT629772">
    <property type="protein sequence ID" value="SDS92594.1"/>
    <property type="molecule type" value="Genomic_DNA"/>
</dbReference>
<sequence>MPANLAYHGSAGDYFADHAENGTWNSLIDRPAIAALAGDVDGLRILDAGCGAGHHAVGLVERGASVLGLEGSAVLVEHARARLGDRAEIRQHDLNEPLSPADASFDGVLCALVLHHLADRPAFLREVFRVLRPGGWFILSTTHPTSDWRHFEDSYFSSEWVQLMMRDGVHAIRYQRMSIETIVTELLTAGFVLEQLVEPRPVEALRDLDPDSYHNLTRSPSLLALRLRRP</sequence>
<dbReference type="CDD" id="cd02440">
    <property type="entry name" value="AdoMet_MTases"/>
    <property type="match status" value="1"/>
</dbReference>
<keyword evidence="3" id="KW-1185">Reference proteome</keyword>
<protein>
    <submittedName>
        <fullName evidence="2">Ubiquinone/menaquinone biosynthesis C-methylase UbiE</fullName>
    </submittedName>
</protein>
<keyword evidence="2" id="KW-0830">Ubiquinone</keyword>
<organism evidence="2 3">
    <name type="scientific">Microlunatus soli</name>
    <dbReference type="NCBI Taxonomy" id="630515"/>
    <lineage>
        <taxon>Bacteria</taxon>
        <taxon>Bacillati</taxon>
        <taxon>Actinomycetota</taxon>
        <taxon>Actinomycetes</taxon>
        <taxon>Propionibacteriales</taxon>
        <taxon>Propionibacteriaceae</taxon>
        <taxon>Microlunatus</taxon>
    </lineage>
</organism>
<dbReference type="Pfam" id="PF08241">
    <property type="entry name" value="Methyltransf_11"/>
    <property type="match status" value="1"/>
</dbReference>
<dbReference type="AlphaFoldDB" id="A0A1H1W6C8"/>
<dbReference type="OrthoDB" id="9805171at2"/>
<evidence type="ECO:0000313" key="3">
    <source>
        <dbReference type="Proteomes" id="UP000199103"/>
    </source>
</evidence>
<keyword evidence="2" id="KW-0489">Methyltransferase</keyword>
<keyword evidence="2" id="KW-0808">Transferase</keyword>
<dbReference type="Proteomes" id="UP000199103">
    <property type="component" value="Chromosome I"/>
</dbReference>
<name>A0A1H1W6C8_9ACTN</name>
<dbReference type="GO" id="GO:0032259">
    <property type="term" value="P:methylation"/>
    <property type="evidence" value="ECO:0007669"/>
    <property type="project" value="UniProtKB-KW"/>
</dbReference>
<evidence type="ECO:0000259" key="1">
    <source>
        <dbReference type="Pfam" id="PF08241"/>
    </source>
</evidence>
<reference evidence="2 3" key="1">
    <citation type="submission" date="2016-10" db="EMBL/GenBank/DDBJ databases">
        <authorList>
            <person name="de Groot N.N."/>
        </authorList>
    </citation>
    <scope>NUCLEOTIDE SEQUENCE [LARGE SCALE GENOMIC DNA]</scope>
    <source>
        <strain evidence="2 3">DSM 21800</strain>
    </source>
</reference>
<dbReference type="PANTHER" id="PTHR43861">
    <property type="entry name" value="TRANS-ACONITATE 2-METHYLTRANSFERASE-RELATED"/>
    <property type="match status" value="1"/>
</dbReference>
<dbReference type="Gene3D" id="3.40.50.150">
    <property type="entry name" value="Vaccinia Virus protein VP39"/>
    <property type="match status" value="1"/>
</dbReference>
<feature type="domain" description="Methyltransferase type 11" evidence="1">
    <location>
        <begin position="46"/>
        <end position="139"/>
    </location>
</feature>
<dbReference type="STRING" id="630515.SAMN04489812_3509"/>
<dbReference type="GO" id="GO:0008757">
    <property type="term" value="F:S-adenosylmethionine-dependent methyltransferase activity"/>
    <property type="evidence" value="ECO:0007669"/>
    <property type="project" value="InterPro"/>
</dbReference>